<organism evidence="2 4">
    <name type="scientific">Oceanimonas baumannii</name>
    <dbReference type="NCBI Taxonomy" id="129578"/>
    <lineage>
        <taxon>Bacteria</taxon>
        <taxon>Pseudomonadati</taxon>
        <taxon>Pseudomonadota</taxon>
        <taxon>Gammaproteobacteria</taxon>
        <taxon>Aeromonadales</taxon>
        <taxon>Aeromonadaceae</taxon>
        <taxon>Oceanimonas</taxon>
    </lineage>
</organism>
<protein>
    <submittedName>
        <fullName evidence="3">EcoRII-like protein</fullName>
    </submittedName>
</protein>
<dbReference type="Pfam" id="PF09019">
    <property type="entry name" value="EcoRII-C"/>
    <property type="match status" value="1"/>
</dbReference>
<name>A0A235CNC4_9GAMM</name>
<proteinExistence type="predicted"/>
<keyword evidence="5" id="KW-1185">Reference proteome</keyword>
<dbReference type="RefSeq" id="WP_094276482.1">
    <property type="nucleotide sequence ID" value="NZ_NQJF01000001.1"/>
</dbReference>
<dbReference type="AlphaFoldDB" id="A0A235CNC4"/>
<evidence type="ECO:0000259" key="1">
    <source>
        <dbReference type="Pfam" id="PF09019"/>
    </source>
</evidence>
<dbReference type="InterPro" id="IPR015109">
    <property type="entry name" value="Restrct_endonuc_II_EcoRII_C"/>
</dbReference>
<dbReference type="InterPro" id="IPR038365">
    <property type="entry name" value="EcoRII_C_sf"/>
</dbReference>
<dbReference type="SUPFAM" id="SSF52980">
    <property type="entry name" value="Restriction endonuclease-like"/>
    <property type="match status" value="1"/>
</dbReference>
<evidence type="ECO:0000313" key="5">
    <source>
        <dbReference type="Proteomes" id="UP000295058"/>
    </source>
</evidence>
<dbReference type="EMBL" id="SODO01000001">
    <property type="protein sequence ID" value="TDW62318.1"/>
    <property type="molecule type" value="Genomic_DNA"/>
</dbReference>
<dbReference type="GO" id="GO:0009307">
    <property type="term" value="P:DNA restriction-modification system"/>
    <property type="evidence" value="ECO:0007669"/>
    <property type="project" value="InterPro"/>
</dbReference>
<evidence type="ECO:0000313" key="2">
    <source>
        <dbReference type="EMBL" id="OYD26040.1"/>
    </source>
</evidence>
<sequence>MFEKLKDVFITAAEKYLTSVDADPKKSNQHEVGGLKGAGFSDFLGYPENGDKWYFPVTMVYITGDDSDPVICEDTMSWYDTRYNQPHRSAEYRLYYRSNEVTRLMRAGDLFIIAMTKDKTLLTVCTPSGSQAESQLRSIFGSAKEREGNSLKPLPLDEGLVVAPVRLMLAELGIEFYIQSDSDKVFLEQLIDKFDSKFPTTKRFSDFSRKLIKEKVSETEDPDNTLLTWMGNEEKLFRILERHIVSEKLKEGFGDNGNDVDEFIRFSLSVQNRRKSRVGHAFENHITEILIKNKVSFDKGVYTEGKQKPDFLFPSQIAYLDPGYDNEKLHILAAKTTCKERWRQVLAEASRVKKKHLITLEPAISRDQTEQMIKMNIQLVVPQALHQTYLPEQQDGLLTFKEFINVVI</sequence>
<dbReference type="OrthoDB" id="9797574at2"/>
<evidence type="ECO:0000313" key="3">
    <source>
        <dbReference type="EMBL" id="TDW62318.1"/>
    </source>
</evidence>
<dbReference type="Proteomes" id="UP000295058">
    <property type="component" value="Unassembled WGS sequence"/>
</dbReference>
<dbReference type="Gene3D" id="3.40.91.80">
    <property type="match status" value="1"/>
</dbReference>
<dbReference type="InterPro" id="IPR011335">
    <property type="entry name" value="Restrct_endonuc-II-like"/>
</dbReference>
<dbReference type="GO" id="GO:0009036">
    <property type="term" value="F:type II site-specific deoxyribonuclease activity"/>
    <property type="evidence" value="ECO:0007669"/>
    <property type="project" value="InterPro"/>
</dbReference>
<dbReference type="Proteomes" id="UP000243640">
    <property type="component" value="Unassembled WGS sequence"/>
</dbReference>
<dbReference type="GO" id="GO:0003677">
    <property type="term" value="F:DNA binding"/>
    <property type="evidence" value="ECO:0007669"/>
    <property type="project" value="InterPro"/>
</dbReference>
<accession>A0A235CNC4</accession>
<evidence type="ECO:0000313" key="4">
    <source>
        <dbReference type="Proteomes" id="UP000243640"/>
    </source>
</evidence>
<comment type="caution">
    <text evidence="2">The sequence shown here is derived from an EMBL/GenBank/DDBJ whole genome shotgun (WGS) entry which is preliminary data.</text>
</comment>
<reference evidence="3 5" key="2">
    <citation type="submission" date="2019-03" db="EMBL/GenBank/DDBJ databases">
        <title>Genomic Encyclopedia of Archaeal and Bacterial Type Strains, Phase II (KMG-II): from individual species to whole genera.</title>
        <authorList>
            <person name="Goeker M."/>
        </authorList>
    </citation>
    <scope>NUCLEOTIDE SEQUENCE [LARGE SCALE GENOMIC DNA]</scope>
    <source>
        <strain evidence="3 5">DSM 15594</strain>
    </source>
</reference>
<gene>
    <name evidence="2" type="ORF">B6S09_00160</name>
    <name evidence="3" type="ORF">LY04_00380</name>
</gene>
<feature type="domain" description="Restriction endonuclease type II EcoRII C-terminal" evidence="1">
    <location>
        <begin position="237"/>
        <end position="404"/>
    </location>
</feature>
<dbReference type="EMBL" id="NQJF01000001">
    <property type="protein sequence ID" value="OYD26040.1"/>
    <property type="molecule type" value="Genomic_DNA"/>
</dbReference>
<dbReference type="REBASE" id="230920">
    <property type="entry name" value="Oba700832ORF170P"/>
</dbReference>
<reference evidence="2 4" key="1">
    <citation type="submission" date="2017-08" db="EMBL/GenBank/DDBJ databases">
        <title>Draft Genome Sequence of the Marine Bacterium Oceanimonas baumannii ATCC 700832.</title>
        <authorList>
            <person name="Mcclelland W.D."/>
            <person name="Brennan M.A."/>
            <person name="Trachtenberg A.M."/>
            <person name="Maclea K.S."/>
        </authorList>
    </citation>
    <scope>NUCLEOTIDE SEQUENCE [LARGE SCALE GENOMIC DNA]</scope>
    <source>
        <strain evidence="2 4">ATCC 700832</strain>
    </source>
</reference>